<comment type="caution">
    <text evidence="2">The sequence shown here is derived from an EMBL/GenBank/DDBJ whole genome shotgun (WGS) entry which is preliminary data.</text>
</comment>
<reference evidence="2 3" key="1">
    <citation type="submission" date="2022-09" db="EMBL/GenBank/DDBJ databases">
        <title>Chelativorans salina sp. nov., a novel slightly halophilic bacterium isolated from a saline lake sediment enrichment.</title>
        <authorList>
            <person name="Gao L."/>
            <person name="Fang B.-Z."/>
            <person name="Li W.-J."/>
        </authorList>
    </citation>
    <scope>NUCLEOTIDE SEQUENCE [LARGE SCALE GENOMIC DNA]</scope>
    <source>
        <strain evidence="2 3">EGI FJ00035</strain>
    </source>
</reference>
<evidence type="ECO:0000256" key="1">
    <source>
        <dbReference type="SAM" id="Phobius"/>
    </source>
</evidence>
<dbReference type="Pfam" id="PF04964">
    <property type="entry name" value="Flp_Fap"/>
    <property type="match status" value="1"/>
</dbReference>
<proteinExistence type="predicted"/>
<evidence type="ECO:0000313" key="3">
    <source>
        <dbReference type="Proteomes" id="UP001320831"/>
    </source>
</evidence>
<dbReference type="EMBL" id="JAOCZP010000007">
    <property type="protein sequence ID" value="MCT7377474.1"/>
    <property type="molecule type" value="Genomic_DNA"/>
</dbReference>
<keyword evidence="1" id="KW-1133">Transmembrane helix</keyword>
<keyword evidence="1" id="KW-0812">Transmembrane</keyword>
<keyword evidence="3" id="KW-1185">Reference proteome</keyword>
<protein>
    <submittedName>
        <fullName evidence="2">Flp family type IVb pilin</fullName>
    </submittedName>
</protein>
<dbReference type="RefSeq" id="WP_260905998.1">
    <property type="nucleotide sequence ID" value="NZ_JAOCZP010000007.1"/>
</dbReference>
<dbReference type="Proteomes" id="UP001320831">
    <property type="component" value="Unassembled WGS sequence"/>
</dbReference>
<organism evidence="2 3">
    <name type="scientific">Chelativorans salis</name>
    <dbReference type="NCBI Taxonomy" id="2978478"/>
    <lineage>
        <taxon>Bacteria</taxon>
        <taxon>Pseudomonadati</taxon>
        <taxon>Pseudomonadota</taxon>
        <taxon>Alphaproteobacteria</taxon>
        <taxon>Hyphomicrobiales</taxon>
        <taxon>Phyllobacteriaceae</taxon>
        <taxon>Chelativorans</taxon>
    </lineage>
</organism>
<gene>
    <name evidence="2" type="ORF">N5A92_20870</name>
</gene>
<sequence>MLQKFLASKDGTTAVEYALIAGILVLAIVTGVTELGRYVGATYDNVADEVTAATN</sequence>
<feature type="transmembrane region" description="Helical" evidence="1">
    <location>
        <begin position="12"/>
        <end position="32"/>
    </location>
</feature>
<evidence type="ECO:0000313" key="2">
    <source>
        <dbReference type="EMBL" id="MCT7377474.1"/>
    </source>
</evidence>
<accession>A0ABT2LTT1</accession>
<dbReference type="InterPro" id="IPR007047">
    <property type="entry name" value="Flp_Fap"/>
</dbReference>
<keyword evidence="1" id="KW-0472">Membrane</keyword>
<name>A0ABT2LTT1_9HYPH</name>